<feature type="compositionally biased region" description="Basic residues" evidence="2">
    <location>
        <begin position="279"/>
        <end position="299"/>
    </location>
</feature>
<organism evidence="4 5">
    <name type="scientific">Atractosteus spatula</name>
    <name type="common">Alligator gar</name>
    <name type="synonym">Lepisosteus spatula</name>
    <dbReference type="NCBI Taxonomy" id="7917"/>
    <lineage>
        <taxon>Eukaryota</taxon>
        <taxon>Metazoa</taxon>
        <taxon>Chordata</taxon>
        <taxon>Craniata</taxon>
        <taxon>Vertebrata</taxon>
        <taxon>Euteleostomi</taxon>
        <taxon>Actinopterygii</taxon>
        <taxon>Neopterygii</taxon>
        <taxon>Holostei</taxon>
        <taxon>Semionotiformes</taxon>
        <taxon>Lepisosteidae</taxon>
        <taxon>Atractosteus</taxon>
    </lineage>
</organism>
<evidence type="ECO:0000259" key="3">
    <source>
        <dbReference type="Pfam" id="PF13778"/>
    </source>
</evidence>
<dbReference type="PANTHER" id="PTHR46792:SF1">
    <property type="entry name" value="COILED-COIL DOMAIN-CONTAINING 80-LIKE 2"/>
    <property type="match status" value="1"/>
</dbReference>
<feature type="domain" description="DUF4174" evidence="3">
    <location>
        <begin position="3"/>
        <end position="133"/>
    </location>
</feature>
<dbReference type="InterPro" id="IPR025232">
    <property type="entry name" value="DUF4174"/>
</dbReference>
<keyword evidence="5" id="KW-1185">Reference proteome</keyword>
<protein>
    <submittedName>
        <fullName evidence="4">CCD80 protein</fullName>
    </submittedName>
</protein>
<proteinExistence type="predicted"/>
<feature type="compositionally biased region" description="Polar residues" evidence="2">
    <location>
        <begin position="167"/>
        <end position="180"/>
    </location>
</feature>
<feature type="region of interest" description="Disordered" evidence="2">
    <location>
        <begin position="150"/>
        <end position="181"/>
    </location>
</feature>
<evidence type="ECO:0000256" key="2">
    <source>
        <dbReference type="SAM" id="MobiDB-lite"/>
    </source>
</evidence>
<feature type="region of interest" description="Disordered" evidence="2">
    <location>
        <begin position="205"/>
        <end position="306"/>
    </location>
</feature>
<reference evidence="4" key="1">
    <citation type="journal article" date="2021" name="Cell">
        <title>Tracing the genetic footprints of vertebrate landing in non-teleost ray-finned fishes.</title>
        <authorList>
            <person name="Bi X."/>
            <person name="Wang K."/>
            <person name="Yang L."/>
            <person name="Pan H."/>
            <person name="Jiang H."/>
            <person name="Wei Q."/>
            <person name="Fang M."/>
            <person name="Yu H."/>
            <person name="Zhu C."/>
            <person name="Cai Y."/>
            <person name="He Y."/>
            <person name="Gan X."/>
            <person name="Zeng H."/>
            <person name="Yu D."/>
            <person name="Zhu Y."/>
            <person name="Jiang H."/>
            <person name="Qiu Q."/>
            <person name="Yang H."/>
            <person name="Zhang Y.E."/>
            <person name="Wang W."/>
            <person name="Zhu M."/>
            <person name="He S."/>
            <person name="Zhang G."/>
        </authorList>
    </citation>
    <scope>NUCLEOTIDE SEQUENCE</scope>
    <source>
        <strain evidence="4">Allg_001</strain>
    </source>
</reference>
<dbReference type="EMBL" id="JAAWVO010038486">
    <property type="protein sequence ID" value="MBN3318187.1"/>
    <property type="molecule type" value="Genomic_DNA"/>
</dbReference>
<dbReference type="GO" id="GO:0005604">
    <property type="term" value="C:basement membrane"/>
    <property type="evidence" value="ECO:0007669"/>
    <property type="project" value="TreeGrafter"/>
</dbReference>
<comment type="caution">
    <text evidence="4">The sequence shown here is derived from an EMBL/GenBank/DDBJ whole genome shotgun (WGS) entry which is preliminary data.</text>
</comment>
<dbReference type="PANTHER" id="PTHR46792">
    <property type="entry name" value="COILED-COIL DOMAIN-CONTAINING PROTEIN 80"/>
    <property type="match status" value="1"/>
</dbReference>
<dbReference type="Pfam" id="PF13778">
    <property type="entry name" value="DUF4174"/>
    <property type="match status" value="3"/>
</dbReference>
<evidence type="ECO:0000313" key="5">
    <source>
        <dbReference type="Proteomes" id="UP000736164"/>
    </source>
</evidence>
<feature type="compositionally biased region" description="Basic and acidic residues" evidence="2">
    <location>
        <begin position="235"/>
        <end position="261"/>
    </location>
</feature>
<feature type="non-terminal residue" evidence="4">
    <location>
        <position position="616"/>
    </location>
</feature>
<keyword evidence="1" id="KW-0732">Signal</keyword>
<feature type="domain" description="DUF4174" evidence="3">
    <location>
        <begin position="464"/>
        <end position="583"/>
    </location>
</feature>
<dbReference type="GO" id="GO:0030198">
    <property type="term" value="P:extracellular matrix organization"/>
    <property type="evidence" value="ECO:0007669"/>
    <property type="project" value="TreeGrafter"/>
</dbReference>
<accession>A0A8J7TC10</accession>
<feature type="non-terminal residue" evidence="4">
    <location>
        <position position="1"/>
    </location>
</feature>
<evidence type="ECO:0000256" key="1">
    <source>
        <dbReference type="ARBA" id="ARBA00022729"/>
    </source>
</evidence>
<name>A0A8J7TC10_ATRSP</name>
<feature type="domain" description="DUF4174" evidence="3">
    <location>
        <begin position="311"/>
        <end position="441"/>
    </location>
</feature>
<feature type="compositionally biased region" description="Polar residues" evidence="2">
    <location>
        <begin position="207"/>
        <end position="234"/>
    </location>
</feature>
<gene>
    <name evidence="4" type="primary">Ccdc80_1</name>
    <name evidence="4" type="ORF">GTO95_0011189</name>
</gene>
<evidence type="ECO:0000313" key="4">
    <source>
        <dbReference type="EMBL" id="MBN3318187.1"/>
    </source>
</evidence>
<sequence length="616" mass="69809">MDFLANFSGKNRLWVITAPSSADHYFRMMEKQIEETTGLNCRLVERDTFIVIIIQDAMMEGKIRRTTYQGEVIEEAIDSDTVSELLRYLSLQDGTFGMLVLKKNLKVGERFPYPVRIEAVLEAIDQLPLRKVEKLTRRGAFKRCRVPKRPVARRQGPITRKVRVSSPLRQANSTSVSFTQRRLGDKKDVLKNKVQDILRGKSRFVIRQSSKEASPQRTISAQPKMNRNHSSTTTREQEKSEYDFSSREDKNTTDPSRDKTAESAPARSGKGRKGDSKKKDKGKGKKGKKKGRKGRKKTRRATDSKADLSVLESFKNKRRLLIIAAPSEDNPLYIQQRDESVKYSCELAARKISVVTVLGSEHNGSVQLQHHLADADLSPDSPPEESSDLIAQLHKEYRIVYNTFFMTVTDYDLEPKQFFNVPVSIPLMMDYIDTFPSRQAEAEGETRHFVSCKERDNQSKAETFLSRFAAERRLLIVSSPTEEDDSFQQQKASLHGQACFLGLHHFALLILTGDGSRAAGSLQLFPLDGTGQSREEGLSPDIVNGFREHFKISREYFTVLVIGKGGTIKSRYPTPLLSTAIVDSLLYSTELQPDEEKLKETLGIRCPENPSSYYVH</sequence>
<dbReference type="AlphaFoldDB" id="A0A8J7TC10"/>
<dbReference type="GO" id="GO:0010811">
    <property type="term" value="P:positive regulation of cell-substrate adhesion"/>
    <property type="evidence" value="ECO:0007669"/>
    <property type="project" value="TreeGrafter"/>
</dbReference>
<dbReference type="Proteomes" id="UP000736164">
    <property type="component" value="Unassembled WGS sequence"/>
</dbReference>